<keyword evidence="5" id="KW-1133">Transmembrane helix</keyword>
<dbReference type="EMBL" id="CP002546">
    <property type="protein sequence ID" value="ADY58478.1"/>
    <property type="molecule type" value="Genomic_DNA"/>
</dbReference>
<dbReference type="GO" id="GO:0016020">
    <property type="term" value="C:membrane"/>
    <property type="evidence" value="ECO:0007669"/>
    <property type="project" value="UniProtKB-ARBA"/>
</dbReference>
<gene>
    <name evidence="9" type="ordered locus">Plabr_0855</name>
</gene>
<evidence type="ECO:0000256" key="1">
    <source>
        <dbReference type="ARBA" id="ARBA00004167"/>
    </source>
</evidence>
<dbReference type="InterPro" id="IPR003369">
    <property type="entry name" value="TatA/B/E"/>
</dbReference>
<organism evidence="9 10">
    <name type="scientific">Rubinisphaera brasiliensis (strain ATCC 49424 / DSM 5305 / JCM 21570 / IAM 15109 / NBRC 103401 / IFAM 1448)</name>
    <name type="common">Planctomyces brasiliensis</name>
    <dbReference type="NCBI Taxonomy" id="756272"/>
    <lineage>
        <taxon>Bacteria</taxon>
        <taxon>Pseudomonadati</taxon>
        <taxon>Planctomycetota</taxon>
        <taxon>Planctomycetia</taxon>
        <taxon>Planctomycetales</taxon>
        <taxon>Planctomycetaceae</taxon>
        <taxon>Rubinisphaera</taxon>
    </lineage>
</organism>
<dbReference type="KEGG" id="pbs:Plabr_0855"/>
<comment type="subcellular location">
    <subcellularLocation>
        <location evidence="1">Membrane</location>
        <topology evidence="1">Single-pass membrane protein</topology>
    </subcellularLocation>
</comment>
<dbReference type="Proteomes" id="UP000006860">
    <property type="component" value="Chromosome"/>
</dbReference>
<evidence type="ECO:0000256" key="4">
    <source>
        <dbReference type="ARBA" id="ARBA00022927"/>
    </source>
</evidence>
<keyword evidence="2" id="KW-0813">Transport</keyword>
<evidence type="ECO:0000256" key="5">
    <source>
        <dbReference type="ARBA" id="ARBA00022989"/>
    </source>
</evidence>
<protein>
    <submittedName>
        <fullName evidence="9">Sec-independent translocation protein mttA/Hcf106</fullName>
    </submittedName>
</protein>
<evidence type="ECO:0000256" key="3">
    <source>
        <dbReference type="ARBA" id="ARBA00022692"/>
    </source>
</evidence>
<evidence type="ECO:0000313" key="9">
    <source>
        <dbReference type="EMBL" id="ADY58478.1"/>
    </source>
</evidence>
<dbReference type="OrthoDB" id="282899at2"/>
<dbReference type="PANTHER" id="PTHR42982:SF1">
    <property type="entry name" value="SEC-INDEPENDENT PROTEIN TRANSLOCASE PROTEIN TATA"/>
    <property type="match status" value="1"/>
</dbReference>
<keyword evidence="7" id="KW-0472">Membrane</keyword>
<dbReference type="Gene3D" id="1.20.5.3310">
    <property type="match status" value="1"/>
</dbReference>
<feature type="region of interest" description="Disordered" evidence="8">
    <location>
        <begin position="53"/>
        <end position="99"/>
    </location>
</feature>
<evidence type="ECO:0000256" key="2">
    <source>
        <dbReference type="ARBA" id="ARBA00022448"/>
    </source>
</evidence>
<dbReference type="RefSeq" id="WP_013627218.1">
    <property type="nucleotide sequence ID" value="NC_015174.1"/>
</dbReference>
<sequence length="99" mass="10840">MIGAPGWTEMLVLGFIALLLFGKRLPEVARSLGQGFVEFKRGMQNINTDMQSAVYSEPKSTPAAKPAPRVSEDLRPTAEKFEVEDDIPADNSSEDKTQA</sequence>
<dbReference type="GO" id="GO:0015031">
    <property type="term" value="P:protein transport"/>
    <property type="evidence" value="ECO:0007669"/>
    <property type="project" value="UniProtKB-KW"/>
</dbReference>
<name>F0SHP0_RUBBR</name>
<evidence type="ECO:0000256" key="6">
    <source>
        <dbReference type="ARBA" id="ARBA00023010"/>
    </source>
</evidence>
<proteinExistence type="predicted"/>
<dbReference type="eggNOG" id="COG1826">
    <property type="taxonomic scope" value="Bacteria"/>
</dbReference>
<reference evidence="10" key="1">
    <citation type="submission" date="2011-02" db="EMBL/GenBank/DDBJ databases">
        <title>The complete genome of Planctomyces brasiliensis DSM 5305.</title>
        <authorList>
            <person name="Lucas S."/>
            <person name="Copeland A."/>
            <person name="Lapidus A."/>
            <person name="Bruce D."/>
            <person name="Goodwin L."/>
            <person name="Pitluck S."/>
            <person name="Kyrpides N."/>
            <person name="Mavromatis K."/>
            <person name="Pagani I."/>
            <person name="Ivanova N."/>
            <person name="Ovchinnikova G."/>
            <person name="Lu M."/>
            <person name="Detter J.C."/>
            <person name="Han C."/>
            <person name="Land M."/>
            <person name="Hauser L."/>
            <person name="Markowitz V."/>
            <person name="Cheng J.-F."/>
            <person name="Hugenholtz P."/>
            <person name="Woyke T."/>
            <person name="Wu D."/>
            <person name="Tindall B."/>
            <person name="Pomrenke H.G."/>
            <person name="Brambilla E."/>
            <person name="Klenk H.-P."/>
            <person name="Eisen J.A."/>
        </authorList>
    </citation>
    <scope>NUCLEOTIDE SEQUENCE [LARGE SCALE GENOMIC DNA]</scope>
    <source>
        <strain evidence="10">ATCC 49424 / DSM 5305 / JCM 21570 / IAM 15109 / NBRC 103401 / IFAM 1448</strain>
    </source>
</reference>
<keyword evidence="3" id="KW-0812">Transmembrane</keyword>
<keyword evidence="6" id="KW-0811">Translocation</keyword>
<evidence type="ECO:0000256" key="7">
    <source>
        <dbReference type="ARBA" id="ARBA00023136"/>
    </source>
</evidence>
<accession>F0SHP0</accession>
<dbReference type="HOGENOM" id="CLU_086034_1_5_0"/>
<keyword evidence="4" id="KW-0653">Protein transport</keyword>
<dbReference type="PANTHER" id="PTHR42982">
    <property type="entry name" value="SEC-INDEPENDENT PROTEIN TRANSLOCASE PROTEIN TATA"/>
    <property type="match status" value="1"/>
</dbReference>
<dbReference type="AlphaFoldDB" id="F0SHP0"/>
<evidence type="ECO:0000313" key="10">
    <source>
        <dbReference type="Proteomes" id="UP000006860"/>
    </source>
</evidence>
<feature type="compositionally biased region" description="Basic and acidic residues" evidence="8">
    <location>
        <begin position="70"/>
        <end position="81"/>
    </location>
</feature>
<dbReference type="Pfam" id="PF02416">
    <property type="entry name" value="TatA_B_E"/>
    <property type="match status" value="1"/>
</dbReference>
<dbReference type="STRING" id="756272.Plabr_0855"/>
<evidence type="ECO:0000256" key="8">
    <source>
        <dbReference type="SAM" id="MobiDB-lite"/>
    </source>
</evidence>
<keyword evidence="10" id="KW-1185">Reference proteome</keyword>